<dbReference type="AlphaFoldDB" id="A0A0G4HI49"/>
<dbReference type="PhylomeDB" id="A0A0G4HI49"/>
<dbReference type="EMBL" id="CDMZ01002761">
    <property type="protein sequence ID" value="CEM43789.1"/>
    <property type="molecule type" value="Genomic_DNA"/>
</dbReference>
<dbReference type="InterPro" id="IPR002110">
    <property type="entry name" value="Ankyrin_rpt"/>
</dbReference>
<organism evidence="4">
    <name type="scientific">Chromera velia CCMP2878</name>
    <dbReference type="NCBI Taxonomy" id="1169474"/>
    <lineage>
        <taxon>Eukaryota</taxon>
        <taxon>Sar</taxon>
        <taxon>Alveolata</taxon>
        <taxon>Colpodellida</taxon>
        <taxon>Chromeraceae</taxon>
        <taxon>Chromera</taxon>
    </lineage>
</organism>
<reference evidence="4" key="1">
    <citation type="submission" date="2014-11" db="EMBL/GenBank/DDBJ databases">
        <authorList>
            <person name="Otto D Thomas"/>
            <person name="Naeem Raeece"/>
        </authorList>
    </citation>
    <scope>NUCLEOTIDE SEQUENCE</scope>
</reference>
<dbReference type="SMART" id="SM00248">
    <property type="entry name" value="ANK"/>
    <property type="match status" value="2"/>
</dbReference>
<keyword evidence="2 3" id="KW-0040">ANK repeat</keyword>
<evidence type="ECO:0000256" key="3">
    <source>
        <dbReference type="PROSITE-ProRule" id="PRU00023"/>
    </source>
</evidence>
<evidence type="ECO:0000313" key="4">
    <source>
        <dbReference type="EMBL" id="CEM43789.1"/>
    </source>
</evidence>
<dbReference type="PANTHER" id="PTHR24189">
    <property type="entry name" value="MYOTROPHIN"/>
    <property type="match status" value="1"/>
</dbReference>
<dbReference type="Pfam" id="PF12796">
    <property type="entry name" value="Ank_2"/>
    <property type="match status" value="1"/>
</dbReference>
<dbReference type="Gene3D" id="1.25.40.20">
    <property type="entry name" value="Ankyrin repeat-containing domain"/>
    <property type="match status" value="2"/>
</dbReference>
<dbReference type="VEuPathDB" id="CryptoDB:Cvel_27778"/>
<proteinExistence type="predicted"/>
<name>A0A0G4HI49_9ALVE</name>
<dbReference type="PROSITE" id="PS50297">
    <property type="entry name" value="ANK_REP_REGION"/>
    <property type="match status" value="1"/>
</dbReference>
<evidence type="ECO:0000256" key="1">
    <source>
        <dbReference type="ARBA" id="ARBA00022737"/>
    </source>
</evidence>
<feature type="repeat" description="ANK" evidence="3">
    <location>
        <begin position="136"/>
        <end position="168"/>
    </location>
</feature>
<sequence>MEGFQMLIDDVGVDLEVRVGPGFSVRSSNQDKVLPPLKIGDTAVMAAYCQGRWGMIPSLVAKGADVEKGDEQGRKALQIACGAAYNVHVRPTVNETLRVLIMKTNLHVIREVLLHFFMERGFEHLAEVSLSRGGEFGRSALHWAAERKIVEIVKLLLEHGADVQLRSFYGKTLLDLTGDCHAELVQLLLIGASTAAMASSPSLD</sequence>
<accession>A0A0G4HI49</accession>
<keyword evidence="1" id="KW-0677">Repeat</keyword>
<dbReference type="InterPro" id="IPR050745">
    <property type="entry name" value="Multifunctional_regulatory"/>
</dbReference>
<gene>
    <name evidence="4" type="ORF">Cvel_27778</name>
</gene>
<evidence type="ECO:0000256" key="2">
    <source>
        <dbReference type="ARBA" id="ARBA00023043"/>
    </source>
</evidence>
<dbReference type="PANTHER" id="PTHR24189:SF50">
    <property type="entry name" value="ANKYRIN REPEAT AND SOCS BOX PROTEIN 2"/>
    <property type="match status" value="1"/>
</dbReference>
<dbReference type="SUPFAM" id="SSF48403">
    <property type="entry name" value="Ankyrin repeat"/>
    <property type="match status" value="1"/>
</dbReference>
<dbReference type="PROSITE" id="PS50088">
    <property type="entry name" value="ANK_REPEAT"/>
    <property type="match status" value="1"/>
</dbReference>
<dbReference type="InterPro" id="IPR036770">
    <property type="entry name" value="Ankyrin_rpt-contain_sf"/>
</dbReference>
<protein>
    <submittedName>
        <fullName evidence="4">Uncharacterized protein</fullName>
    </submittedName>
</protein>